<dbReference type="InterPro" id="IPR055378">
    <property type="entry name" value="GH3_C"/>
</dbReference>
<dbReference type="Proteomes" id="UP000663881">
    <property type="component" value="Unassembled WGS sequence"/>
</dbReference>
<feature type="domain" description="GH3 C-terminal" evidence="1">
    <location>
        <begin position="30"/>
        <end position="108"/>
    </location>
</feature>
<evidence type="ECO:0000313" key="2">
    <source>
        <dbReference type="EMBL" id="CAF4305228.1"/>
    </source>
</evidence>
<dbReference type="EMBL" id="CAJOAY010016852">
    <property type="protein sequence ID" value="CAF4305228.1"/>
    <property type="molecule type" value="Genomic_DNA"/>
</dbReference>
<dbReference type="Pfam" id="PF23572">
    <property type="entry name" value="GH3_C"/>
    <property type="match status" value="1"/>
</dbReference>
<gene>
    <name evidence="2" type="ORF">OKA104_LOCUS46419</name>
</gene>
<feature type="non-terminal residue" evidence="2">
    <location>
        <position position="1"/>
    </location>
</feature>
<protein>
    <recommendedName>
        <fullName evidence="1">GH3 C-terminal domain-containing protein</fullName>
    </recommendedName>
</protein>
<reference evidence="2" key="1">
    <citation type="submission" date="2021-02" db="EMBL/GenBank/DDBJ databases">
        <authorList>
            <person name="Nowell W R."/>
        </authorList>
    </citation>
    <scope>NUCLEOTIDE SEQUENCE</scope>
</reference>
<organism evidence="2 3">
    <name type="scientific">Adineta steineri</name>
    <dbReference type="NCBI Taxonomy" id="433720"/>
    <lineage>
        <taxon>Eukaryota</taxon>
        <taxon>Metazoa</taxon>
        <taxon>Spiralia</taxon>
        <taxon>Gnathifera</taxon>
        <taxon>Rotifera</taxon>
        <taxon>Eurotatoria</taxon>
        <taxon>Bdelloidea</taxon>
        <taxon>Adinetida</taxon>
        <taxon>Adinetidae</taxon>
        <taxon>Adineta</taxon>
    </lineage>
</organism>
<proteinExistence type="predicted"/>
<name>A0A820I1E4_9BILA</name>
<evidence type="ECO:0000259" key="1">
    <source>
        <dbReference type="Pfam" id="PF23572"/>
    </source>
</evidence>
<comment type="caution">
    <text evidence="2">The sequence shown here is derived from an EMBL/GenBank/DDBJ whole genome shotgun (WGS) entry which is preliminary data.</text>
</comment>
<accession>A0A820I1E4</accession>
<sequence>RGQYLSISNEHVTELELREIINSILREYEKEFTSVSPQYSIFIDKSSYVLSIEVDEEKQDNKDQLKQIGKELCTKFDEKLKESNEDYKTCREKKKISSPSVLWLKYNTLTTGIRDFRLDPNKPGGGSGCKGANQLKSQMILKKKKDNAVIKFVKENIVLQVN</sequence>
<evidence type="ECO:0000313" key="3">
    <source>
        <dbReference type="Proteomes" id="UP000663881"/>
    </source>
</evidence>
<dbReference type="AlphaFoldDB" id="A0A820I1E4"/>